<sequence length="432" mass="48436">MSHLQLPVEQNAEVIEEVSASLVDDDIQISRYPSLRATAASPVAEVISLEKMSVDDITSGVTSPARSHSQVTIQSLVKTKDAKLIDYEAERLMDMGFPRGLALEMGTTRSLFPVRFWIVDNSGSMLTNDGSTLRGNTAITCTRWAELEETVNFHAEFAAAVEATSVFRLLNDPGPRAESSEFSVGGGGAKFAEDEVQAAKRIMRACQPTGPTPLTAHIYEFANRVSVVADEMMTKGLKAVLILATDGLPTTRQGLNSQAANDEFIRALRQLQTLPIWLVVRLFTDEEEVVEFYNGLDAQLEMNLEVLDDFVNEAKEIYTHNRWLNYARPIHTCREMGYQNRIFDLLDERPLNQDEVYEFCVMLFGVAFAKACLRDANWSKVLDTIERFLGREQKHLNPVTKKMEPLINLKRLKNQFATGILGKFKRASFDSI</sequence>
<dbReference type="Proteomes" id="UP001295423">
    <property type="component" value="Unassembled WGS sequence"/>
</dbReference>
<dbReference type="EMBL" id="CAKOGP040002236">
    <property type="protein sequence ID" value="CAJ1965897.1"/>
    <property type="molecule type" value="Genomic_DNA"/>
</dbReference>
<name>A0AAD2G7V2_9STRA</name>
<protein>
    <recommendedName>
        <fullName evidence="3">VWFA domain-containing protein</fullName>
    </recommendedName>
</protein>
<organism evidence="1 2">
    <name type="scientific">Cylindrotheca closterium</name>
    <dbReference type="NCBI Taxonomy" id="2856"/>
    <lineage>
        <taxon>Eukaryota</taxon>
        <taxon>Sar</taxon>
        <taxon>Stramenopiles</taxon>
        <taxon>Ochrophyta</taxon>
        <taxon>Bacillariophyta</taxon>
        <taxon>Bacillariophyceae</taxon>
        <taxon>Bacillariophycidae</taxon>
        <taxon>Bacillariales</taxon>
        <taxon>Bacillariaceae</taxon>
        <taxon>Cylindrotheca</taxon>
    </lineage>
</organism>
<accession>A0AAD2G7V2</accession>
<dbReference type="AlphaFoldDB" id="A0AAD2G7V2"/>
<keyword evidence="2" id="KW-1185">Reference proteome</keyword>
<reference evidence="1" key="1">
    <citation type="submission" date="2023-08" db="EMBL/GenBank/DDBJ databases">
        <authorList>
            <person name="Audoor S."/>
            <person name="Bilcke G."/>
        </authorList>
    </citation>
    <scope>NUCLEOTIDE SEQUENCE</scope>
</reference>
<proteinExistence type="predicted"/>
<gene>
    <name evidence="1" type="ORF">CYCCA115_LOCUS21485</name>
</gene>
<evidence type="ECO:0008006" key="3">
    <source>
        <dbReference type="Google" id="ProtNLM"/>
    </source>
</evidence>
<evidence type="ECO:0000313" key="2">
    <source>
        <dbReference type="Proteomes" id="UP001295423"/>
    </source>
</evidence>
<comment type="caution">
    <text evidence="1">The sequence shown here is derived from an EMBL/GenBank/DDBJ whole genome shotgun (WGS) entry which is preliminary data.</text>
</comment>
<evidence type="ECO:0000313" key="1">
    <source>
        <dbReference type="EMBL" id="CAJ1965897.1"/>
    </source>
</evidence>